<evidence type="ECO:0000259" key="3">
    <source>
        <dbReference type="Pfam" id="PF06155"/>
    </source>
</evidence>
<evidence type="ECO:0000256" key="2">
    <source>
        <dbReference type="ARBA" id="ARBA00023004"/>
    </source>
</evidence>
<keyword evidence="2" id="KW-0408">Iron</keyword>
<sequence length="31" mass="3762">YYALRPFWMDGHNTGIYPFELLRSLSENKKD</sequence>
<gene>
    <name evidence="4" type="ORF">METZ01_LOCUS89004</name>
</gene>
<dbReference type="InterPro" id="IPR010376">
    <property type="entry name" value="GBBH-like_N"/>
</dbReference>
<reference evidence="4" key="1">
    <citation type="submission" date="2018-05" db="EMBL/GenBank/DDBJ databases">
        <authorList>
            <person name="Lanie J.A."/>
            <person name="Ng W.-L."/>
            <person name="Kazmierczak K.M."/>
            <person name="Andrzejewski T.M."/>
            <person name="Davidsen T.M."/>
            <person name="Wayne K.J."/>
            <person name="Tettelin H."/>
            <person name="Glass J.I."/>
            <person name="Rusch D."/>
            <person name="Podicherti R."/>
            <person name="Tsui H.-C.T."/>
            <person name="Winkler M.E."/>
        </authorList>
    </citation>
    <scope>NUCLEOTIDE SEQUENCE</scope>
</reference>
<evidence type="ECO:0000256" key="1">
    <source>
        <dbReference type="ARBA" id="ARBA00022723"/>
    </source>
</evidence>
<evidence type="ECO:0000313" key="4">
    <source>
        <dbReference type="EMBL" id="SVA36150.1"/>
    </source>
</evidence>
<dbReference type="Gene3D" id="3.30.2020.30">
    <property type="match status" value="1"/>
</dbReference>
<proteinExistence type="predicted"/>
<dbReference type="GO" id="GO:0046872">
    <property type="term" value="F:metal ion binding"/>
    <property type="evidence" value="ECO:0007669"/>
    <property type="project" value="UniProtKB-KW"/>
</dbReference>
<protein>
    <recommendedName>
        <fullName evidence="3">Gamma-butyrobetaine hydroxylase-like N-terminal domain-containing protein</fullName>
    </recommendedName>
</protein>
<feature type="non-terminal residue" evidence="4">
    <location>
        <position position="1"/>
    </location>
</feature>
<accession>A0A381V766</accession>
<feature type="domain" description="Gamma-butyrobetaine hydroxylase-like N-terminal" evidence="3">
    <location>
        <begin position="2"/>
        <end position="23"/>
    </location>
</feature>
<name>A0A381V766_9ZZZZ</name>
<dbReference type="AlphaFoldDB" id="A0A381V766"/>
<organism evidence="4">
    <name type="scientific">marine metagenome</name>
    <dbReference type="NCBI Taxonomy" id="408172"/>
    <lineage>
        <taxon>unclassified sequences</taxon>
        <taxon>metagenomes</taxon>
        <taxon>ecological metagenomes</taxon>
    </lineage>
</organism>
<dbReference type="Pfam" id="PF06155">
    <property type="entry name" value="GBBH-like_N"/>
    <property type="match status" value="1"/>
</dbReference>
<keyword evidence="1" id="KW-0479">Metal-binding</keyword>
<dbReference type="InterPro" id="IPR038492">
    <property type="entry name" value="GBBH-like_N_sf"/>
</dbReference>
<dbReference type="EMBL" id="UINC01008026">
    <property type="protein sequence ID" value="SVA36150.1"/>
    <property type="molecule type" value="Genomic_DNA"/>
</dbReference>